<keyword evidence="2" id="KW-1185">Reference proteome</keyword>
<evidence type="ECO:0000313" key="2">
    <source>
        <dbReference type="Proteomes" id="UP001219518"/>
    </source>
</evidence>
<dbReference type="EMBL" id="JAHWGI010000337">
    <property type="protein sequence ID" value="KAK3913775.1"/>
    <property type="molecule type" value="Genomic_DNA"/>
</dbReference>
<gene>
    <name evidence="1" type="ORF">KUF71_023232</name>
</gene>
<proteinExistence type="predicted"/>
<dbReference type="Proteomes" id="UP001219518">
    <property type="component" value="Unassembled WGS sequence"/>
</dbReference>
<reference evidence="1" key="2">
    <citation type="journal article" date="2023" name="BMC Genomics">
        <title>Pest status, molecular evolution, and epigenetic factors derived from the genome assembly of Frankliniella fusca, a thysanopteran phytovirus vector.</title>
        <authorList>
            <person name="Catto M.A."/>
            <person name="Labadie P.E."/>
            <person name="Jacobson A.L."/>
            <person name="Kennedy G.G."/>
            <person name="Srinivasan R."/>
            <person name="Hunt B.G."/>
        </authorList>
    </citation>
    <scope>NUCLEOTIDE SEQUENCE</scope>
    <source>
        <strain evidence="1">PL_HMW_Pooled</strain>
    </source>
</reference>
<dbReference type="AlphaFoldDB" id="A0AAE1LBW5"/>
<protein>
    <submittedName>
        <fullName evidence="1">Palmdelphin</fullName>
    </submittedName>
</protein>
<reference evidence="1" key="1">
    <citation type="submission" date="2021-07" db="EMBL/GenBank/DDBJ databases">
        <authorList>
            <person name="Catto M.A."/>
            <person name="Jacobson A."/>
            <person name="Kennedy G."/>
            <person name="Labadie P."/>
            <person name="Hunt B.G."/>
            <person name="Srinivasan R."/>
        </authorList>
    </citation>
    <scope>NUCLEOTIDE SEQUENCE</scope>
    <source>
        <strain evidence="1">PL_HMW_Pooled</strain>
        <tissue evidence="1">Head</tissue>
    </source>
</reference>
<comment type="caution">
    <text evidence="1">The sequence shown here is derived from an EMBL/GenBank/DDBJ whole genome shotgun (WGS) entry which is preliminary data.</text>
</comment>
<evidence type="ECO:0000313" key="1">
    <source>
        <dbReference type="EMBL" id="KAK3913775.1"/>
    </source>
</evidence>
<sequence>MSNPIVTDGVPIHGDDFPVPMVVSRDPVTLICHGFLSVSRSSLHLRPCLGYREDIRGERPVLDDQQQSSHFPARSGSYHRLHRRKYACLVFF</sequence>
<accession>A0AAE1LBW5</accession>
<name>A0AAE1LBW5_9NEOP</name>
<organism evidence="1 2">
    <name type="scientific">Frankliniella fusca</name>
    <dbReference type="NCBI Taxonomy" id="407009"/>
    <lineage>
        <taxon>Eukaryota</taxon>
        <taxon>Metazoa</taxon>
        <taxon>Ecdysozoa</taxon>
        <taxon>Arthropoda</taxon>
        <taxon>Hexapoda</taxon>
        <taxon>Insecta</taxon>
        <taxon>Pterygota</taxon>
        <taxon>Neoptera</taxon>
        <taxon>Paraneoptera</taxon>
        <taxon>Thysanoptera</taxon>
        <taxon>Terebrantia</taxon>
        <taxon>Thripoidea</taxon>
        <taxon>Thripidae</taxon>
        <taxon>Frankliniella</taxon>
    </lineage>
</organism>